<proteinExistence type="predicted"/>
<keyword evidence="2" id="KW-1185">Reference proteome</keyword>
<protein>
    <submittedName>
        <fullName evidence="1">Uncharacterized protein</fullName>
    </submittedName>
</protein>
<organism evidence="1 2">
    <name type="scientific">Alosa alosa</name>
    <name type="common">allis shad</name>
    <dbReference type="NCBI Taxonomy" id="278164"/>
    <lineage>
        <taxon>Eukaryota</taxon>
        <taxon>Metazoa</taxon>
        <taxon>Chordata</taxon>
        <taxon>Craniata</taxon>
        <taxon>Vertebrata</taxon>
        <taxon>Euteleostomi</taxon>
        <taxon>Actinopterygii</taxon>
        <taxon>Neopterygii</taxon>
        <taxon>Teleostei</taxon>
        <taxon>Clupei</taxon>
        <taxon>Clupeiformes</taxon>
        <taxon>Clupeoidei</taxon>
        <taxon>Clupeidae</taxon>
        <taxon>Alosa</taxon>
    </lineage>
</organism>
<evidence type="ECO:0000313" key="1">
    <source>
        <dbReference type="EMBL" id="KAG5276333.1"/>
    </source>
</evidence>
<gene>
    <name evidence="1" type="ORF">AALO_G00130720</name>
</gene>
<sequence>MYSKYRYQDDILSQLHFLCTDPEYRWKTATCILSLVVILSWLLGRWRQEDEDCCDPDSDLLMYLSSQINTLDTECLNSEELLKEITANIVNCTARKKAHKHDAYSTFVPRAVISACQMKCPSLTKAHLPLSVR</sequence>
<evidence type="ECO:0000313" key="2">
    <source>
        <dbReference type="Proteomes" id="UP000823561"/>
    </source>
</evidence>
<dbReference type="Proteomes" id="UP000823561">
    <property type="component" value="Chromosome 9"/>
</dbReference>
<dbReference type="AlphaFoldDB" id="A0AAV6GM99"/>
<accession>A0AAV6GM99</accession>
<dbReference type="EMBL" id="JADWDJ010000009">
    <property type="protein sequence ID" value="KAG5276333.1"/>
    <property type="molecule type" value="Genomic_DNA"/>
</dbReference>
<name>A0AAV6GM99_9TELE</name>
<comment type="caution">
    <text evidence="1">The sequence shown here is derived from an EMBL/GenBank/DDBJ whole genome shotgun (WGS) entry which is preliminary data.</text>
</comment>
<reference evidence="1" key="1">
    <citation type="submission" date="2020-10" db="EMBL/GenBank/DDBJ databases">
        <title>Chromosome-scale genome assembly of the Allis shad, Alosa alosa.</title>
        <authorList>
            <person name="Margot Z."/>
            <person name="Christophe K."/>
            <person name="Cabau C."/>
            <person name="Louis A."/>
            <person name="Berthelot C."/>
            <person name="Parey E."/>
            <person name="Roest Crollius H."/>
            <person name="Montfort J."/>
            <person name="Robinson-Rechavi M."/>
            <person name="Bucao C."/>
            <person name="Bouchez O."/>
            <person name="Gislard M."/>
            <person name="Lluch J."/>
            <person name="Milhes M."/>
            <person name="Lampietro C."/>
            <person name="Lopez Roques C."/>
            <person name="Donnadieu C."/>
            <person name="Braasch I."/>
            <person name="Desvignes T."/>
            <person name="Postlethwait J."/>
            <person name="Bobe J."/>
            <person name="Guiguen Y."/>
        </authorList>
    </citation>
    <scope>NUCLEOTIDE SEQUENCE</scope>
    <source>
        <strain evidence="1">M-15738</strain>
        <tissue evidence="1">Blood</tissue>
    </source>
</reference>